<dbReference type="RefSeq" id="XP_030979949.1">
    <property type="nucleotide sequence ID" value="XM_031130672.1"/>
</dbReference>
<dbReference type="AlphaFoldDB" id="A0A6P8AYM5"/>
<dbReference type="KEGG" id="pgri:PgNI_10699"/>
<protein>
    <submittedName>
        <fullName evidence="2">Uncharacterized protein</fullName>
    </submittedName>
</protein>
<reference evidence="2" key="3">
    <citation type="submission" date="2025-08" db="UniProtKB">
        <authorList>
            <consortium name="RefSeq"/>
        </authorList>
    </citation>
    <scope>IDENTIFICATION</scope>
    <source>
        <strain evidence="2">NI907</strain>
    </source>
</reference>
<dbReference type="Gene3D" id="1.25.40.20">
    <property type="entry name" value="Ankyrin repeat-containing domain"/>
    <property type="match status" value="1"/>
</dbReference>
<evidence type="ECO:0000313" key="2">
    <source>
        <dbReference type="RefSeq" id="XP_030979949.1"/>
    </source>
</evidence>
<dbReference type="Proteomes" id="UP000515153">
    <property type="component" value="Chromosome VII"/>
</dbReference>
<name>A0A6P8AYM5_PYRGI</name>
<accession>A0A6P8AYM5</accession>
<evidence type="ECO:0000313" key="1">
    <source>
        <dbReference type="Proteomes" id="UP000515153"/>
    </source>
</evidence>
<dbReference type="SMART" id="SM00248">
    <property type="entry name" value="ANK"/>
    <property type="match status" value="2"/>
</dbReference>
<dbReference type="SUPFAM" id="SSF48403">
    <property type="entry name" value="Ankyrin repeat"/>
    <property type="match status" value="1"/>
</dbReference>
<dbReference type="InterPro" id="IPR002110">
    <property type="entry name" value="Ankyrin_rpt"/>
</dbReference>
<proteinExistence type="predicted"/>
<reference evidence="1 2" key="1">
    <citation type="journal article" date="2019" name="Mol. Biol. Evol.">
        <title>Blast fungal genomes show frequent chromosomal changes, gene gains and losses, and effector gene turnover.</title>
        <authorList>
            <person name="Gomez Luciano L.B."/>
            <person name="Jason Tsai I."/>
            <person name="Chuma I."/>
            <person name="Tosa Y."/>
            <person name="Chen Y.H."/>
            <person name="Li J.Y."/>
            <person name="Li M.Y."/>
            <person name="Jade Lu M.Y."/>
            <person name="Nakayashiki H."/>
            <person name="Li W.H."/>
        </authorList>
    </citation>
    <scope>NUCLEOTIDE SEQUENCE [LARGE SCALE GENOMIC DNA]</scope>
    <source>
        <strain evidence="1 2">NI907</strain>
    </source>
</reference>
<dbReference type="InterPro" id="IPR036770">
    <property type="entry name" value="Ankyrin_rpt-contain_sf"/>
</dbReference>
<reference evidence="2" key="2">
    <citation type="submission" date="2019-10" db="EMBL/GenBank/DDBJ databases">
        <authorList>
            <consortium name="NCBI Genome Project"/>
        </authorList>
    </citation>
    <scope>NUCLEOTIDE SEQUENCE</scope>
    <source>
        <strain evidence="2">NI907</strain>
    </source>
</reference>
<keyword evidence="1" id="KW-1185">Reference proteome</keyword>
<gene>
    <name evidence="2" type="ORF">PgNI_10699</name>
</gene>
<dbReference type="GeneID" id="41965578"/>
<sequence length="197" mass="21962">MRSPNLGRMAEEFREKTDSGYCPSPQSTIIQDGTLLLATAWLDMGRLAKFVLHGGCKPGDVVLHHQFGEESERSSKLSPLYEASRLGQTETVRVLLKYNGNIYASAEPVVIYVICRVIWRISRCRKGVDDEGQNLIHENRHATALVGAVIGGSWKVAAAILDRDPNPDNPEHCTPHPTLPDRYENRPLEFACLYGFS</sequence>
<organism evidence="1 2">
    <name type="scientific">Pyricularia grisea</name>
    <name type="common">Crabgrass-specific blast fungus</name>
    <name type="synonym">Magnaporthe grisea</name>
    <dbReference type="NCBI Taxonomy" id="148305"/>
    <lineage>
        <taxon>Eukaryota</taxon>
        <taxon>Fungi</taxon>
        <taxon>Dikarya</taxon>
        <taxon>Ascomycota</taxon>
        <taxon>Pezizomycotina</taxon>
        <taxon>Sordariomycetes</taxon>
        <taxon>Sordariomycetidae</taxon>
        <taxon>Magnaporthales</taxon>
        <taxon>Pyriculariaceae</taxon>
        <taxon>Pyricularia</taxon>
    </lineage>
</organism>